<dbReference type="PANTHER" id="PTHR11022:SF41">
    <property type="entry name" value="PEPTIDOGLYCAN-RECOGNITION PROTEIN LC-RELATED"/>
    <property type="match status" value="1"/>
</dbReference>
<evidence type="ECO:0000259" key="3">
    <source>
        <dbReference type="SMART" id="SM00701"/>
    </source>
</evidence>
<dbReference type="InterPro" id="IPR036365">
    <property type="entry name" value="PGBD-like_sf"/>
</dbReference>
<sequence>MADVEFHRRTLLKGGLAATVIGGITAPGALAGTAGSPGSRGRTVEAPEIFGTADWGARPPNGQIVVLDHAPTYIVVHHTVEPGNSDDFSKERAFAISRAIQNHHMDNNGWIDSGQQFTNSRGGYITEGRHRSLEVLRGGTQHVQGANVANHNSEVIGIENEGNYVSADVPQALWDSLVQLVAYIASQYGIPVEHIMGHRDFNSTQCPGDVLYARIPELREAVAEVLGAPAPTHRPQWPLLRVGDRGEAVRTAQRLLRRQGVQVPVDGYYGPRTAEAVAAFAAERGVPQHTCIAAARAGEHGLLGADIWPLLITGEYSTAEWKAMLQG</sequence>
<feature type="domain" description="N-acetylmuramoyl-L-alanine amidase" evidence="2">
    <location>
        <begin position="59"/>
        <end position="208"/>
    </location>
</feature>
<evidence type="ECO:0000313" key="4">
    <source>
        <dbReference type="EMBL" id="PZM99359.1"/>
    </source>
</evidence>
<dbReference type="SMART" id="SM00644">
    <property type="entry name" value="Ami_2"/>
    <property type="match status" value="1"/>
</dbReference>
<evidence type="ECO:0000256" key="1">
    <source>
        <dbReference type="ARBA" id="ARBA00007553"/>
    </source>
</evidence>
<dbReference type="Pfam" id="PF01471">
    <property type="entry name" value="PG_binding_1"/>
    <property type="match status" value="1"/>
</dbReference>
<dbReference type="EMBL" id="QGUI01000169">
    <property type="protein sequence ID" value="PZM99359.1"/>
    <property type="molecule type" value="Genomic_DNA"/>
</dbReference>
<dbReference type="STRING" id="1111738.GCA_000427905_01300"/>
<dbReference type="PANTHER" id="PTHR11022">
    <property type="entry name" value="PEPTIDOGLYCAN RECOGNITION PROTEIN"/>
    <property type="match status" value="1"/>
</dbReference>
<dbReference type="AlphaFoldDB" id="A0A2W4LE81"/>
<comment type="similarity">
    <text evidence="1">Belongs to the N-acetylmuramoyl-L-alanine amidase 2 family.</text>
</comment>
<feature type="domain" description="Peptidoglycan recognition protein family" evidence="3">
    <location>
        <begin position="47"/>
        <end position="202"/>
    </location>
</feature>
<dbReference type="PROSITE" id="PS51318">
    <property type="entry name" value="TAT"/>
    <property type="match status" value="1"/>
</dbReference>
<name>A0A2W4LE81_9PSEU</name>
<dbReference type="InterPro" id="IPR006311">
    <property type="entry name" value="TAT_signal"/>
</dbReference>
<dbReference type="InterPro" id="IPR006619">
    <property type="entry name" value="PGRP_domain_met/bac"/>
</dbReference>
<organism evidence="4">
    <name type="scientific">Thermocrispum agreste</name>
    <dbReference type="NCBI Taxonomy" id="37925"/>
    <lineage>
        <taxon>Bacteria</taxon>
        <taxon>Bacillati</taxon>
        <taxon>Actinomycetota</taxon>
        <taxon>Actinomycetes</taxon>
        <taxon>Pseudonocardiales</taxon>
        <taxon>Pseudonocardiaceae</taxon>
        <taxon>Thermocrispum</taxon>
    </lineage>
</organism>
<dbReference type="Gene3D" id="1.10.101.10">
    <property type="entry name" value="PGBD-like superfamily/PGBD"/>
    <property type="match status" value="1"/>
</dbReference>
<dbReference type="GO" id="GO:0008745">
    <property type="term" value="F:N-acetylmuramoyl-L-alanine amidase activity"/>
    <property type="evidence" value="ECO:0007669"/>
    <property type="project" value="InterPro"/>
</dbReference>
<dbReference type="SUPFAM" id="SSF47090">
    <property type="entry name" value="PGBD-like"/>
    <property type="match status" value="1"/>
</dbReference>
<dbReference type="InterPro" id="IPR036505">
    <property type="entry name" value="Amidase/PGRP_sf"/>
</dbReference>
<dbReference type="CDD" id="cd06583">
    <property type="entry name" value="PGRP"/>
    <property type="match status" value="1"/>
</dbReference>
<dbReference type="SUPFAM" id="SSF55846">
    <property type="entry name" value="N-acetylmuramoyl-L-alanine amidase-like"/>
    <property type="match status" value="1"/>
</dbReference>
<dbReference type="InterPro" id="IPR015510">
    <property type="entry name" value="PGRP"/>
</dbReference>
<proteinExistence type="inferred from homology"/>
<dbReference type="Pfam" id="PF01510">
    <property type="entry name" value="Amidase_2"/>
    <property type="match status" value="1"/>
</dbReference>
<protein>
    <submittedName>
        <fullName evidence="4">N-acetylmuramoyl-L-alanine amidase</fullName>
    </submittedName>
</protein>
<reference evidence="4" key="1">
    <citation type="submission" date="2018-05" db="EMBL/GenBank/DDBJ databases">
        <authorList>
            <person name="Lanie J.A."/>
            <person name="Ng W.-L."/>
            <person name="Kazmierczak K.M."/>
            <person name="Andrzejewski T.M."/>
            <person name="Davidsen T.M."/>
            <person name="Wayne K.J."/>
            <person name="Tettelin H."/>
            <person name="Glass J.I."/>
            <person name="Rusch D."/>
            <person name="Podicherti R."/>
            <person name="Tsui H.-C.T."/>
            <person name="Winkler M.E."/>
        </authorList>
    </citation>
    <scope>NUCLEOTIDE SEQUENCE</scope>
    <source>
        <strain evidence="4">ZC4RG45</strain>
    </source>
</reference>
<evidence type="ECO:0000259" key="2">
    <source>
        <dbReference type="SMART" id="SM00644"/>
    </source>
</evidence>
<dbReference type="InterPro" id="IPR002477">
    <property type="entry name" value="Peptidoglycan-bd-like"/>
</dbReference>
<gene>
    <name evidence="4" type="ORF">DIU77_06005</name>
</gene>
<dbReference type="GO" id="GO:0009253">
    <property type="term" value="P:peptidoglycan catabolic process"/>
    <property type="evidence" value="ECO:0007669"/>
    <property type="project" value="InterPro"/>
</dbReference>
<accession>A0A2W4LE81</accession>
<dbReference type="Gene3D" id="3.40.80.10">
    <property type="entry name" value="Peptidoglycan recognition protein-like"/>
    <property type="match status" value="1"/>
</dbReference>
<dbReference type="InterPro" id="IPR002502">
    <property type="entry name" value="Amidase_domain"/>
</dbReference>
<dbReference type="InterPro" id="IPR036366">
    <property type="entry name" value="PGBDSf"/>
</dbReference>
<dbReference type="SMART" id="SM00701">
    <property type="entry name" value="PGRP"/>
    <property type="match status" value="1"/>
</dbReference>
<comment type="caution">
    <text evidence="4">The sequence shown here is derived from an EMBL/GenBank/DDBJ whole genome shotgun (WGS) entry which is preliminary data.</text>
</comment>
<dbReference type="GO" id="GO:0008270">
    <property type="term" value="F:zinc ion binding"/>
    <property type="evidence" value="ECO:0007669"/>
    <property type="project" value="InterPro"/>
</dbReference>